<accession>A0A7X2NR73</accession>
<evidence type="ECO:0000313" key="1">
    <source>
        <dbReference type="EMBL" id="MSS57930.1"/>
    </source>
</evidence>
<gene>
    <name evidence="1" type="ORF">FYJ51_03320</name>
</gene>
<organism evidence="1 2">
    <name type="scientific">Stecheria intestinalis</name>
    <dbReference type="NCBI Taxonomy" id="2606630"/>
    <lineage>
        <taxon>Bacteria</taxon>
        <taxon>Bacillati</taxon>
        <taxon>Bacillota</taxon>
        <taxon>Erysipelotrichia</taxon>
        <taxon>Erysipelotrichales</taxon>
        <taxon>Erysipelotrichaceae</taxon>
        <taxon>Stecheria</taxon>
    </lineage>
</organism>
<dbReference type="Proteomes" id="UP000461880">
    <property type="component" value="Unassembled WGS sequence"/>
</dbReference>
<name>A0A7X2NR73_9FIRM</name>
<sequence>MKKTEKKEEPKPEVEKKSFQTYKDVINWKKWEAHNMNWLYIEVNAGDLMTELEAGVNNIETCCNAILDCMLEGDTFIVQTDKPDTKLTVRYYCDNLAEDRRKWSDVNR</sequence>
<comment type="caution">
    <text evidence="1">The sequence shown here is derived from an EMBL/GenBank/DDBJ whole genome shotgun (WGS) entry which is preliminary data.</text>
</comment>
<proteinExistence type="predicted"/>
<evidence type="ECO:0000313" key="2">
    <source>
        <dbReference type="Proteomes" id="UP000461880"/>
    </source>
</evidence>
<dbReference type="AlphaFoldDB" id="A0A7X2NR73"/>
<keyword evidence="2" id="KW-1185">Reference proteome</keyword>
<protein>
    <submittedName>
        <fullName evidence="1">Uncharacterized protein</fullName>
    </submittedName>
</protein>
<reference evidence="1 2" key="1">
    <citation type="submission" date="2019-08" db="EMBL/GenBank/DDBJ databases">
        <title>In-depth cultivation of the pig gut microbiome towards novel bacterial diversity and tailored functional studies.</title>
        <authorList>
            <person name="Wylensek D."/>
            <person name="Hitch T.C.A."/>
            <person name="Clavel T."/>
        </authorList>
    </citation>
    <scope>NUCLEOTIDE SEQUENCE [LARGE SCALE GENOMIC DNA]</scope>
    <source>
        <strain evidence="1 2">Oil+RF-744-GAM-WT-6</strain>
    </source>
</reference>
<dbReference type="EMBL" id="VUMN01000005">
    <property type="protein sequence ID" value="MSS57930.1"/>
    <property type="molecule type" value="Genomic_DNA"/>
</dbReference>